<dbReference type="Pfam" id="PF00612">
    <property type="entry name" value="IQ"/>
    <property type="match status" value="1"/>
</dbReference>
<keyword evidence="1" id="KW-0112">Calmodulin-binding</keyword>
<evidence type="ECO:0000313" key="6">
    <source>
        <dbReference type="EMBL" id="RWR96763.1"/>
    </source>
</evidence>
<feature type="compositionally biased region" description="Basic and acidic residues" evidence="4">
    <location>
        <begin position="83"/>
        <end position="97"/>
    </location>
</feature>
<dbReference type="Proteomes" id="UP000283530">
    <property type="component" value="Unassembled WGS sequence"/>
</dbReference>
<feature type="region of interest" description="Disordered" evidence="4">
    <location>
        <begin position="369"/>
        <end position="429"/>
    </location>
</feature>
<accession>A0A443Q159</accession>
<dbReference type="OrthoDB" id="753382at2759"/>
<feature type="compositionally biased region" description="Polar residues" evidence="4">
    <location>
        <begin position="373"/>
        <end position="387"/>
    </location>
</feature>
<feature type="region of interest" description="Disordered" evidence="4">
    <location>
        <begin position="457"/>
        <end position="479"/>
    </location>
</feature>
<reference evidence="6 7" key="1">
    <citation type="journal article" date="2019" name="Nat. Plants">
        <title>Stout camphor tree genome fills gaps in understanding of flowering plant genome evolution.</title>
        <authorList>
            <person name="Chaw S.M."/>
            <person name="Liu Y.C."/>
            <person name="Wu Y.W."/>
            <person name="Wang H.Y."/>
            <person name="Lin C.I."/>
            <person name="Wu C.S."/>
            <person name="Ke H.M."/>
            <person name="Chang L.Y."/>
            <person name="Hsu C.Y."/>
            <person name="Yang H.T."/>
            <person name="Sudianto E."/>
            <person name="Hsu M.H."/>
            <person name="Wu K.P."/>
            <person name="Wang L.N."/>
            <person name="Leebens-Mack J.H."/>
            <person name="Tsai I.J."/>
        </authorList>
    </citation>
    <scope>NUCLEOTIDE SEQUENCE [LARGE SCALE GENOMIC DNA]</scope>
    <source>
        <strain evidence="7">cv. Chaw 1501</strain>
        <tissue evidence="6">Young leaves</tissue>
    </source>
</reference>
<feature type="region of interest" description="Disordered" evidence="4">
    <location>
        <begin position="68"/>
        <end position="105"/>
    </location>
</feature>
<dbReference type="GO" id="GO:0005516">
    <property type="term" value="F:calmodulin binding"/>
    <property type="evidence" value="ECO:0007669"/>
    <property type="project" value="UniProtKB-KW"/>
</dbReference>
<evidence type="ECO:0000259" key="5">
    <source>
        <dbReference type="Pfam" id="PF13178"/>
    </source>
</evidence>
<dbReference type="PROSITE" id="PS50096">
    <property type="entry name" value="IQ"/>
    <property type="match status" value="2"/>
</dbReference>
<dbReference type="SMART" id="SM00015">
    <property type="entry name" value="IQ"/>
    <property type="match status" value="1"/>
</dbReference>
<evidence type="ECO:0000256" key="2">
    <source>
        <dbReference type="ARBA" id="ARBA00024341"/>
    </source>
</evidence>
<name>A0A443Q159_9MAGN</name>
<sequence length="541" mass="61009">MGKKGNWLSTLKRVLIPSSKEKVVHESEKKAIKERKKWGVGKLRPGETASLIPLYREPSSIEKILGEAEKEHHQISHSLPSREQQKTHGVAPREKPQTHPLPSGVHHHKATATAYHPRNNYHIAAIKIQTAYRGYMARSNFRALKGLMRLQGLVRGQSVRRQTMNAMRHMQLLVKIRSHIHSRRIQMMENHAFQRHNLLNRDKIEEANLGKQITTQLDEADYREEWDDSMLTKEEIEARMQRRVEAIIRRERALSYFISSPGSIQFEVFFLAYPYLTFSYIWPQLWRNSPKPTGNALMEIETGGFPWWRNWLDRRIPNQTPEQAAMDPTNSSTPRKSIQASYSPLNNAGNVTPLSSTWNLSPSPINNRRHSYVANSASTPSKSTQKFAMSPLAKAKRSPIYGARTPQNDPSKNTKSSKPQGGDFSFDVPLKDDDSLMSCPSFSVPSYMAPTVSAKAKVRAQSNPKERTMASPSGGPKKRLSFHLPQSIGSLRWTKGSLFSGKDSSAQWMVSGSNKPIHSIGNLSVDSSLSLPAGVGMKSFK</sequence>
<dbReference type="EMBL" id="QPKB01000012">
    <property type="protein sequence ID" value="RWR96763.1"/>
    <property type="molecule type" value="Genomic_DNA"/>
</dbReference>
<comment type="subunit">
    <text evidence="3">Binds to multiple calmodulin (CaM) in the presence of Ca(2+) and CaM-like proteins.</text>
</comment>
<comment type="similarity">
    <text evidence="2">Belongs to the IQD family.</text>
</comment>
<evidence type="ECO:0000256" key="3">
    <source>
        <dbReference type="ARBA" id="ARBA00024378"/>
    </source>
</evidence>
<proteinExistence type="inferred from homology"/>
<dbReference type="PANTHER" id="PTHR32295:SF113">
    <property type="entry name" value="PROTEIN IQ-DOMAIN 14"/>
    <property type="match status" value="1"/>
</dbReference>
<evidence type="ECO:0000256" key="4">
    <source>
        <dbReference type="SAM" id="MobiDB-lite"/>
    </source>
</evidence>
<evidence type="ECO:0000313" key="7">
    <source>
        <dbReference type="Proteomes" id="UP000283530"/>
    </source>
</evidence>
<feature type="compositionally biased region" description="Polar residues" evidence="4">
    <location>
        <begin position="405"/>
        <end position="419"/>
    </location>
</feature>
<gene>
    <name evidence="6" type="ORF">CKAN_02616500</name>
</gene>
<dbReference type="Gene3D" id="1.20.5.190">
    <property type="match status" value="1"/>
</dbReference>
<dbReference type="Pfam" id="PF13178">
    <property type="entry name" value="DUF4005"/>
    <property type="match status" value="1"/>
</dbReference>
<protein>
    <submittedName>
        <fullName evidence="6">IQ motif</fullName>
    </submittedName>
</protein>
<organism evidence="6 7">
    <name type="scientific">Cinnamomum micranthum f. kanehirae</name>
    <dbReference type="NCBI Taxonomy" id="337451"/>
    <lineage>
        <taxon>Eukaryota</taxon>
        <taxon>Viridiplantae</taxon>
        <taxon>Streptophyta</taxon>
        <taxon>Embryophyta</taxon>
        <taxon>Tracheophyta</taxon>
        <taxon>Spermatophyta</taxon>
        <taxon>Magnoliopsida</taxon>
        <taxon>Magnoliidae</taxon>
        <taxon>Laurales</taxon>
        <taxon>Lauraceae</taxon>
        <taxon>Cinnamomum</taxon>
    </lineage>
</organism>
<feature type="region of interest" description="Disordered" evidence="4">
    <location>
        <begin position="320"/>
        <end position="344"/>
    </location>
</feature>
<dbReference type="AlphaFoldDB" id="A0A443Q159"/>
<comment type="caution">
    <text evidence="6">The sequence shown here is derived from an EMBL/GenBank/DDBJ whole genome shotgun (WGS) entry which is preliminary data.</text>
</comment>
<dbReference type="InterPro" id="IPR000048">
    <property type="entry name" value="IQ_motif_EF-hand-BS"/>
</dbReference>
<evidence type="ECO:0000256" key="1">
    <source>
        <dbReference type="ARBA" id="ARBA00022860"/>
    </source>
</evidence>
<keyword evidence="7" id="KW-1185">Reference proteome</keyword>
<dbReference type="InterPro" id="IPR025064">
    <property type="entry name" value="DUF4005"/>
</dbReference>
<dbReference type="CDD" id="cd23767">
    <property type="entry name" value="IQCD"/>
    <property type="match status" value="1"/>
</dbReference>
<dbReference type="PANTHER" id="PTHR32295">
    <property type="entry name" value="IQ-DOMAIN 5-RELATED"/>
    <property type="match status" value="1"/>
</dbReference>
<feature type="domain" description="DUF4005" evidence="5">
    <location>
        <begin position="363"/>
        <end position="488"/>
    </location>
</feature>